<dbReference type="STRING" id="1675527.AIOL_001861"/>
<comment type="caution">
    <text evidence="3">The sequence shown here is derived from an EMBL/GenBank/DDBJ whole genome shotgun (WGS) entry which is preliminary data.</text>
</comment>
<reference evidence="3 4" key="1">
    <citation type="submission" date="2015-06" db="EMBL/GenBank/DDBJ databases">
        <title>Draft genome sequence of an Alphaproteobacteria species associated to the Mediterranean sponge Oscarella lobularis.</title>
        <authorList>
            <person name="Jourda C."/>
            <person name="Santini S."/>
            <person name="Claverie J.-M."/>
        </authorList>
    </citation>
    <scope>NUCLEOTIDE SEQUENCE [LARGE SCALE GENOMIC DNA]</scope>
    <source>
        <strain evidence="3">IGS</strain>
    </source>
</reference>
<evidence type="ECO:0000256" key="1">
    <source>
        <dbReference type="SAM" id="MobiDB-lite"/>
    </source>
</evidence>
<name>A0A0J9E524_9RHOB</name>
<accession>A0A0J9E524</accession>
<dbReference type="AlphaFoldDB" id="A0A0J9E524"/>
<evidence type="ECO:0000313" key="4">
    <source>
        <dbReference type="Proteomes" id="UP000037178"/>
    </source>
</evidence>
<feature type="region of interest" description="Disordered" evidence="1">
    <location>
        <begin position="398"/>
        <end position="417"/>
    </location>
</feature>
<gene>
    <name evidence="3" type="ORF">AIOL_001861</name>
</gene>
<dbReference type="PATRIC" id="fig|1675527.3.peg.1957"/>
<proteinExistence type="predicted"/>
<keyword evidence="4" id="KW-1185">Reference proteome</keyword>
<organism evidence="3 4">
    <name type="scientific">Candidatus Rhodobacter oscarellae</name>
    <dbReference type="NCBI Taxonomy" id="1675527"/>
    <lineage>
        <taxon>Bacteria</taxon>
        <taxon>Pseudomonadati</taxon>
        <taxon>Pseudomonadota</taxon>
        <taxon>Alphaproteobacteria</taxon>
        <taxon>Rhodobacterales</taxon>
        <taxon>Rhodobacter group</taxon>
        <taxon>Rhodobacter</taxon>
    </lineage>
</organism>
<sequence>MSFRLLFRWRTLLWLVLVSIVFLQAAQARVIGIVYDDSGSMTNAGTVHLPTFGAQFIVSTLEGNDPNDPDRLFYGRLNQSRPSSPGINTTGAQQSAIQTIERQFTSGGGNTPIKMVGDMLDAILAAQRDGEEVYLVVITDGQFGGDFNRFQRQVQAALRDAKGPIRSEFVLINPSDSDSFVQSVRDQDVFPFLNTSFNGSADDGFHNVTNFDAMFEAVKAITARISGTEDLGQANNIRKSGATMTLESPFSISRIVAVSSSEDGSPPPSVTSTSFTATDTFSFDSGMTEPDRASGWNKIVKGYTQHFVFRPALSPGKHTLEYDRQLNNGSFLLFEADAVVDLRLFDPSGQMLQPGADGVIEVTLDAEYDLQSQVYSEKSTTTPVPFSEIDSNARFKTDVRDPTDAQTSIPMPRNDAADRAEGKATFTQVGEHTLRSVLRWPGFVSPTSKSINVRVLDRRAEMSISIVPTNQDGSGNITFDVLAGGTSALQRIAVISVHDATGLAVEYSMTLSELPGWAELQRANGDILEPSDTVPVSESLTLVVDGSAITSGNQVKTWPFVLAARAASPVIGEVEATGTILPVVAPVVLNPAGHSKDPTGTTPLPMNGTELRENKHKTTGKINGLDFQIRDALSSPEIGKNIEVITNAPLGVGIIAEVNGDLVSAYPTTAWWCPCILYFRDAPIQVFVEFDDGNGLQQARSPSQTLQVTVTAREAITSCLLILLAILIFLYLLKALLNGLATQRFPKRSIAEIDDNSEVTKKQHLRGRNRTFFKVLAWPIFGVPHERTSVGGIALQARRGGCLLLLTGSNLGYVSDTYDDLEEFREDNPKKDQVAIGWLEEFQRKDGFGEKIRLFRDISEAR</sequence>
<dbReference type="OrthoDB" id="9804441at2"/>
<feature type="transmembrane region" description="Helical" evidence="2">
    <location>
        <begin position="715"/>
        <end position="737"/>
    </location>
</feature>
<dbReference type="Proteomes" id="UP000037178">
    <property type="component" value="Unassembled WGS sequence"/>
</dbReference>
<keyword evidence="2" id="KW-0472">Membrane</keyword>
<keyword evidence="2" id="KW-0812">Transmembrane</keyword>
<evidence type="ECO:0000256" key="2">
    <source>
        <dbReference type="SAM" id="Phobius"/>
    </source>
</evidence>
<keyword evidence="2" id="KW-1133">Transmembrane helix</keyword>
<protein>
    <recommendedName>
        <fullName evidence="5">VWFA domain-containing protein</fullName>
    </recommendedName>
</protein>
<evidence type="ECO:0000313" key="3">
    <source>
        <dbReference type="EMBL" id="KMW56904.1"/>
    </source>
</evidence>
<evidence type="ECO:0008006" key="5">
    <source>
        <dbReference type="Google" id="ProtNLM"/>
    </source>
</evidence>
<dbReference type="EMBL" id="LFTY01000002">
    <property type="protein sequence ID" value="KMW56904.1"/>
    <property type="molecule type" value="Genomic_DNA"/>
</dbReference>
<dbReference type="RefSeq" id="WP_152912442.1">
    <property type="nucleotide sequence ID" value="NZ_LFTY01000002.1"/>
</dbReference>